<feature type="signal peptide" evidence="1">
    <location>
        <begin position="1"/>
        <end position="22"/>
    </location>
</feature>
<dbReference type="AlphaFoldDB" id="A0A2S9IVQ3"/>
<protein>
    <recommendedName>
        <fullName evidence="4">Lipocalin-like domain-containing protein</fullName>
    </recommendedName>
</protein>
<keyword evidence="1" id="KW-0732">Signal</keyword>
<accession>A0A2S9IVQ3</accession>
<dbReference type="EMBL" id="PVBQ01000025">
    <property type="protein sequence ID" value="PRD44570.1"/>
    <property type="molecule type" value="Genomic_DNA"/>
</dbReference>
<gene>
    <name evidence="2" type="ORF">C5745_18980</name>
</gene>
<keyword evidence="3" id="KW-1185">Reference proteome</keyword>
<organism evidence="2 3">
    <name type="scientific">Sphingobacterium haloxyli</name>
    <dbReference type="NCBI Taxonomy" id="2100533"/>
    <lineage>
        <taxon>Bacteria</taxon>
        <taxon>Pseudomonadati</taxon>
        <taxon>Bacteroidota</taxon>
        <taxon>Sphingobacteriia</taxon>
        <taxon>Sphingobacteriales</taxon>
        <taxon>Sphingobacteriaceae</taxon>
        <taxon>Sphingobacterium</taxon>
    </lineage>
</organism>
<comment type="caution">
    <text evidence="2">The sequence shown here is derived from an EMBL/GenBank/DDBJ whole genome shotgun (WGS) entry which is preliminary data.</text>
</comment>
<reference evidence="2 3" key="1">
    <citation type="submission" date="2018-02" db="EMBL/GenBank/DDBJ databases">
        <title>The draft genome of Sphingobacterium sp. 5JN-11.</title>
        <authorList>
            <person name="Liu L."/>
            <person name="Li L."/>
            <person name="Liang L."/>
            <person name="Zhang X."/>
            <person name="Wang T."/>
        </authorList>
    </citation>
    <scope>NUCLEOTIDE SEQUENCE [LARGE SCALE GENOMIC DNA]</scope>
    <source>
        <strain evidence="2 3">5JN-11</strain>
    </source>
</reference>
<evidence type="ECO:0000313" key="2">
    <source>
        <dbReference type="EMBL" id="PRD44570.1"/>
    </source>
</evidence>
<proteinExistence type="predicted"/>
<dbReference type="RefSeq" id="WP_105718597.1">
    <property type="nucleotide sequence ID" value="NZ_PVBQ01000025.1"/>
</dbReference>
<dbReference type="OrthoDB" id="711418at2"/>
<dbReference type="PROSITE" id="PS51257">
    <property type="entry name" value="PROKAR_LIPOPROTEIN"/>
    <property type="match status" value="1"/>
</dbReference>
<name>A0A2S9IVQ3_9SPHI</name>
<dbReference type="Proteomes" id="UP000239711">
    <property type="component" value="Unassembled WGS sequence"/>
</dbReference>
<sequence>MKTSIKILSLLFITFLAFTSCSKDDDPADNDLFLGKYEGRISFTSEDDDDVAERDGSVTVTKVGNNYTFNFSDGIPSIGNIEMDKGDNSMLVWEDGEIGTIRITASSLNIAYAKDGRIWTADCSR</sequence>
<evidence type="ECO:0000256" key="1">
    <source>
        <dbReference type="SAM" id="SignalP"/>
    </source>
</evidence>
<feature type="chain" id="PRO_5015455437" description="Lipocalin-like domain-containing protein" evidence="1">
    <location>
        <begin position="23"/>
        <end position="125"/>
    </location>
</feature>
<evidence type="ECO:0000313" key="3">
    <source>
        <dbReference type="Proteomes" id="UP000239711"/>
    </source>
</evidence>
<evidence type="ECO:0008006" key="4">
    <source>
        <dbReference type="Google" id="ProtNLM"/>
    </source>
</evidence>